<dbReference type="PANTHER" id="PTHR11271:SF6">
    <property type="entry name" value="GUANINE DEAMINASE"/>
    <property type="match status" value="1"/>
</dbReference>
<dbReference type="PANTHER" id="PTHR11271">
    <property type="entry name" value="GUANINE DEAMINASE"/>
    <property type="match status" value="1"/>
</dbReference>
<evidence type="ECO:0000256" key="2">
    <source>
        <dbReference type="ARBA" id="ARBA00022723"/>
    </source>
</evidence>
<dbReference type="Proteomes" id="UP001590950">
    <property type="component" value="Unassembled WGS sequence"/>
</dbReference>
<protein>
    <recommendedName>
        <fullName evidence="6">Amidohydrolase-related domain-containing protein</fullName>
    </recommendedName>
</protein>
<evidence type="ECO:0000256" key="4">
    <source>
        <dbReference type="ARBA" id="ARBA00022833"/>
    </source>
</evidence>
<dbReference type="InterPro" id="IPR051607">
    <property type="entry name" value="Metallo-dep_hydrolases"/>
</dbReference>
<dbReference type="InterPro" id="IPR032466">
    <property type="entry name" value="Metal_Hydrolase"/>
</dbReference>
<evidence type="ECO:0000256" key="3">
    <source>
        <dbReference type="ARBA" id="ARBA00022801"/>
    </source>
</evidence>
<dbReference type="Gene3D" id="2.30.40.10">
    <property type="entry name" value="Urease, subunit C, domain 1"/>
    <property type="match status" value="1"/>
</dbReference>
<comment type="cofactor">
    <cofactor evidence="1">
        <name>Zn(2+)</name>
        <dbReference type="ChEBI" id="CHEBI:29105"/>
    </cofactor>
</comment>
<keyword evidence="4" id="KW-0862">Zinc</keyword>
<name>A0ABR4A178_9LECA</name>
<evidence type="ECO:0000259" key="6">
    <source>
        <dbReference type="Pfam" id="PF01979"/>
    </source>
</evidence>
<dbReference type="InterPro" id="IPR006680">
    <property type="entry name" value="Amidohydro-rel"/>
</dbReference>
<keyword evidence="3" id="KW-0378">Hydrolase</keyword>
<dbReference type="Gene3D" id="3.20.20.140">
    <property type="entry name" value="Metal-dependent hydrolases"/>
    <property type="match status" value="1"/>
</dbReference>
<reference evidence="7 8" key="1">
    <citation type="submission" date="2024-09" db="EMBL/GenBank/DDBJ databases">
        <title>Rethinking Asexuality: The Enigmatic Case of Functional Sexual Genes in Lepraria (Stereocaulaceae).</title>
        <authorList>
            <person name="Doellman M."/>
            <person name="Sun Y."/>
            <person name="Barcenas-Pena A."/>
            <person name="Lumbsch H.T."/>
            <person name="Grewe F."/>
        </authorList>
    </citation>
    <scope>NUCLEOTIDE SEQUENCE [LARGE SCALE GENOMIC DNA]</scope>
    <source>
        <strain evidence="7 8">Mercado 3170</strain>
    </source>
</reference>
<evidence type="ECO:0000313" key="7">
    <source>
        <dbReference type="EMBL" id="KAL2038793.1"/>
    </source>
</evidence>
<feature type="compositionally biased region" description="Low complexity" evidence="5">
    <location>
        <begin position="377"/>
        <end position="389"/>
    </location>
</feature>
<dbReference type="EMBL" id="JBEFKJ010000030">
    <property type="protein sequence ID" value="KAL2038793.1"/>
    <property type="molecule type" value="Genomic_DNA"/>
</dbReference>
<evidence type="ECO:0000256" key="1">
    <source>
        <dbReference type="ARBA" id="ARBA00001947"/>
    </source>
</evidence>
<dbReference type="Pfam" id="PF01979">
    <property type="entry name" value="Amidohydro_1"/>
    <property type="match status" value="1"/>
</dbReference>
<gene>
    <name evidence="7" type="ORF">N7G274_008551</name>
</gene>
<feature type="region of interest" description="Disordered" evidence="5">
    <location>
        <begin position="368"/>
        <end position="399"/>
    </location>
</feature>
<organism evidence="7 8">
    <name type="scientific">Stereocaulon virgatum</name>
    <dbReference type="NCBI Taxonomy" id="373712"/>
    <lineage>
        <taxon>Eukaryota</taxon>
        <taxon>Fungi</taxon>
        <taxon>Dikarya</taxon>
        <taxon>Ascomycota</taxon>
        <taxon>Pezizomycotina</taxon>
        <taxon>Lecanoromycetes</taxon>
        <taxon>OSLEUM clade</taxon>
        <taxon>Lecanoromycetidae</taxon>
        <taxon>Lecanorales</taxon>
        <taxon>Lecanorineae</taxon>
        <taxon>Stereocaulaceae</taxon>
        <taxon>Stereocaulon</taxon>
    </lineage>
</organism>
<comment type="caution">
    <text evidence="7">The sequence shown here is derived from an EMBL/GenBank/DDBJ whole genome shotgun (WGS) entry which is preliminary data.</text>
</comment>
<feature type="domain" description="Amidohydrolase-related" evidence="6">
    <location>
        <begin position="84"/>
        <end position="476"/>
    </location>
</feature>
<evidence type="ECO:0000313" key="8">
    <source>
        <dbReference type="Proteomes" id="UP001590950"/>
    </source>
</evidence>
<proteinExistence type="predicted"/>
<accession>A0ABR4A178</accession>
<keyword evidence="2" id="KW-0479">Metal-binding</keyword>
<dbReference type="SUPFAM" id="SSF51556">
    <property type="entry name" value="Metallo-dependent hydrolases"/>
    <property type="match status" value="1"/>
</dbReference>
<evidence type="ECO:0000256" key="5">
    <source>
        <dbReference type="SAM" id="MobiDB-lite"/>
    </source>
</evidence>
<dbReference type="InterPro" id="IPR011059">
    <property type="entry name" value="Metal-dep_hydrolase_composite"/>
</dbReference>
<sequence>MPSVLQKIIYTGTFLSTPSLDELQVLASHAVGVDEDGVIRHIEHMSDQSDTGIQELAVSWGWGKWEEGKWSCVKGGAGGNSWWFPGFVDTHIHASQYPNCGIIGKTTLLDWLTTYTFPLESSFSSLSKARQVYTACVSRTLSHGTTTASYFATRHVAATNLLADICLEKGQRAFIGRVCMDSDMSPSYYRDESPQQALTDTIATITHIKTIDPTHTLLTPILTPRFAPSCTSPLLTALGSLSAQENLPIQTHISENTSEVSLVASLFPTHTSYAHVYDAHALLTPRTVLAHAIHLTPPERALISSRKSSISHCPISNTSLSSGLCRVRDLLDQGITVGLGTDTSGGYSASILAAAREASMVSRIVAHLTPEEPSAPDPTTTTTTTTVPQTPDPNPKPCKKLSVPESLYLATLGGASCLGLSHRIGNFAIGMDWDAQLIELGTAPDAEGSVAGEGIGDVGGQDRGNTRRVYVRGRLVHERR</sequence>
<keyword evidence="8" id="KW-1185">Reference proteome</keyword>